<name>A0A8B2NNZ8_9HYPH</name>
<dbReference type="NCBIfam" id="TIGR01496">
    <property type="entry name" value="DHPS"/>
    <property type="match status" value="1"/>
</dbReference>
<comment type="pathway">
    <text evidence="3">Cofactor biosynthesis; tetrahydrofolate biosynthesis; 7,8-dihydrofolate from 2-amino-4-hydroxy-6-hydroxymethyl-7,8-dihydropteridine diphosphate and 4-aminobenzoate: step 1/2.</text>
</comment>
<dbReference type="PROSITE" id="PS50972">
    <property type="entry name" value="PTERIN_BINDING"/>
    <property type="match status" value="1"/>
</dbReference>
<dbReference type="InterPro" id="IPR011005">
    <property type="entry name" value="Dihydropteroate_synth-like_sf"/>
</dbReference>
<evidence type="ECO:0000256" key="4">
    <source>
        <dbReference type="ARBA" id="ARBA00012458"/>
    </source>
</evidence>
<dbReference type="PANTHER" id="PTHR20941:SF1">
    <property type="entry name" value="FOLIC ACID SYNTHESIS PROTEIN FOL1"/>
    <property type="match status" value="1"/>
</dbReference>
<dbReference type="Proteomes" id="UP000249590">
    <property type="component" value="Unassembled WGS sequence"/>
</dbReference>
<keyword evidence="8" id="KW-0289">Folate biosynthesis</keyword>
<proteinExistence type="predicted"/>
<evidence type="ECO:0000256" key="6">
    <source>
        <dbReference type="ARBA" id="ARBA00022723"/>
    </source>
</evidence>
<organism evidence="11 12">
    <name type="scientific">Acuticoccus sediminis</name>
    <dbReference type="NCBI Taxonomy" id="2184697"/>
    <lineage>
        <taxon>Bacteria</taxon>
        <taxon>Pseudomonadati</taxon>
        <taxon>Pseudomonadota</taxon>
        <taxon>Alphaproteobacteria</taxon>
        <taxon>Hyphomicrobiales</taxon>
        <taxon>Amorphaceae</taxon>
        <taxon>Acuticoccus</taxon>
    </lineage>
</organism>
<dbReference type="EMBL" id="QHHQ01000004">
    <property type="protein sequence ID" value="RAH99707.1"/>
    <property type="molecule type" value="Genomic_DNA"/>
</dbReference>
<evidence type="ECO:0000256" key="3">
    <source>
        <dbReference type="ARBA" id="ARBA00004763"/>
    </source>
</evidence>
<evidence type="ECO:0000256" key="7">
    <source>
        <dbReference type="ARBA" id="ARBA00022842"/>
    </source>
</evidence>
<accession>A0A8B2NNZ8</accession>
<evidence type="ECO:0000256" key="5">
    <source>
        <dbReference type="ARBA" id="ARBA00022679"/>
    </source>
</evidence>
<evidence type="ECO:0000256" key="2">
    <source>
        <dbReference type="ARBA" id="ARBA00001946"/>
    </source>
</evidence>
<feature type="region of interest" description="Disordered" evidence="9">
    <location>
        <begin position="1"/>
        <end position="54"/>
    </location>
</feature>
<comment type="catalytic activity">
    <reaction evidence="1">
        <text>(7,8-dihydropterin-6-yl)methyl diphosphate + 4-aminobenzoate = 7,8-dihydropteroate + diphosphate</text>
        <dbReference type="Rhea" id="RHEA:19949"/>
        <dbReference type="ChEBI" id="CHEBI:17836"/>
        <dbReference type="ChEBI" id="CHEBI:17839"/>
        <dbReference type="ChEBI" id="CHEBI:33019"/>
        <dbReference type="ChEBI" id="CHEBI:72950"/>
        <dbReference type="EC" id="2.5.1.15"/>
    </reaction>
</comment>
<dbReference type="EC" id="2.5.1.15" evidence="4"/>
<dbReference type="GO" id="GO:0046872">
    <property type="term" value="F:metal ion binding"/>
    <property type="evidence" value="ECO:0007669"/>
    <property type="project" value="UniProtKB-KW"/>
</dbReference>
<dbReference type="GO" id="GO:0005829">
    <property type="term" value="C:cytosol"/>
    <property type="evidence" value="ECO:0007669"/>
    <property type="project" value="TreeGrafter"/>
</dbReference>
<keyword evidence="7" id="KW-0460">Magnesium</keyword>
<dbReference type="SUPFAM" id="SSF51717">
    <property type="entry name" value="Dihydropteroate synthetase-like"/>
    <property type="match status" value="1"/>
</dbReference>
<comment type="caution">
    <text evidence="11">The sequence shown here is derived from an EMBL/GenBank/DDBJ whole genome shotgun (WGS) entry which is preliminary data.</text>
</comment>
<dbReference type="PANTHER" id="PTHR20941">
    <property type="entry name" value="FOLATE SYNTHESIS PROTEINS"/>
    <property type="match status" value="1"/>
</dbReference>
<reference evidence="11 12" key="1">
    <citation type="submission" date="2018-05" db="EMBL/GenBank/DDBJ databases">
        <title>Acuticoccus sediminis sp. nov., isolated from deep-sea sediment of Indian Ocean.</title>
        <authorList>
            <person name="Liu X."/>
            <person name="Lai Q."/>
            <person name="Du Y."/>
            <person name="Sun F."/>
            <person name="Zhang X."/>
            <person name="Wang S."/>
            <person name="Shao Z."/>
        </authorList>
    </citation>
    <scope>NUCLEOTIDE SEQUENCE [LARGE SCALE GENOMIC DNA]</scope>
    <source>
        <strain evidence="11 12">PTG4-2</strain>
    </source>
</reference>
<dbReference type="GO" id="GO:0046656">
    <property type="term" value="P:folic acid biosynthetic process"/>
    <property type="evidence" value="ECO:0007669"/>
    <property type="project" value="UniProtKB-KW"/>
</dbReference>
<evidence type="ECO:0000259" key="10">
    <source>
        <dbReference type="PROSITE" id="PS50972"/>
    </source>
</evidence>
<feature type="compositionally biased region" description="Basic residues" evidence="9">
    <location>
        <begin position="103"/>
        <end position="115"/>
    </location>
</feature>
<dbReference type="InterPro" id="IPR000489">
    <property type="entry name" value="Pterin-binding_dom"/>
</dbReference>
<evidence type="ECO:0000256" key="1">
    <source>
        <dbReference type="ARBA" id="ARBA00000012"/>
    </source>
</evidence>
<evidence type="ECO:0000313" key="12">
    <source>
        <dbReference type="Proteomes" id="UP000249590"/>
    </source>
</evidence>
<dbReference type="GO" id="GO:0004156">
    <property type="term" value="F:dihydropteroate synthase activity"/>
    <property type="evidence" value="ECO:0007669"/>
    <property type="project" value="UniProtKB-EC"/>
</dbReference>
<feature type="compositionally biased region" description="Basic and acidic residues" evidence="9">
    <location>
        <begin position="116"/>
        <end position="129"/>
    </location>
</feature>
<evidence type="ECO:0000256" key="8">
    <source>
        <dbReference type="ARBA" id="ARBA00022909"/>
    </source>
</evidence>
<dbReference type="Gene3D" id="3.20.20.20">
    <property type="entry name" value="Dihydropteroate synthase-like"/>
    <property type="match status" value="1"/>
</dbReference>
<dbReference type="InterPro" id="IPR006390">
    <property type="entry name" value="DHP_synth_dom"/>
</dbReference>
<feature type="compositionally biased region" description="Low complexity" evidence="9">
    <location>
        <begin position="25"/>
        <end position="40"/>
    </location>
</feature>
<protein>
    <recommendedName>
        <fullName evidence="4">dihydropteroate synthase</fullName>
        <ecNumber evidence="4">2.5.1.15</ecNumber>
    </recommendedName>
</protein>
<comment type="cofactor">
    <cofactor evidence="2">
        <name>Mg(2+)</name>
        <dbReference type="ChEBI" id="CHEBI:18420"/>
    </cofactor>
</comment>
<dbReference type="CDD" id="cd00739">
    <property type="entry name" value="DHPS"/>
    <property type="match status" value="1"/>
</dbReference>
<gene>
    <name evidence="11" type="primary">folP</name>
    <name evidence="11" type="ORF">DLJ53_18250</name>
</gene>
<feature type="domain" description="Pterin-binding" evidence="10">
    <location>
        <begin position="166"/>
        <end position="426"/>
    </location>
</feature>
<dbReference type="InterPro" id="IPR045031">
    <property type="entry name" value="DHP_synth-like"/>
</dbReference>
<dbReference type="GO" id="GO:0046654">
    <property type="term" value="P:tetrahydrofolate biosynthetic process"/>
    <property type="evidence" value="ECO:0007669"/>
    <property type="project" value="TreeGrafter"/>
</dbReference>
<dbReference type="Pfam" id="PF00809">
    <property type="entry name" value="Pterin_bind"/>
    <property type="match status" value="1"/>
</dbReference>
<keyword evidence="12" id="KW-1185">Reference proteome</keyword>
<dbReference type="AlphaFoldDB" id="A0A8B2NNZ8"/>
<dbReference type="PROSITE" id="PS00793">
    <property type="entry name" value="DHPS_2"/>
    <property type="match status" value="1"/>
</dbReference>
<sequence>METIGARGHPRARQQSGRARGDARPGGSRIRGPSRNGPRRVLPPRDAGTPAPRRAARLEYRLSQFRGADRYRALAAGAARRHQGDRACARPTSRPALVAAPDRHRHPRLRRRGHHDRAADDPAPGDRRAALCPAPLVGDRPGLASPRHGRQRRGDAVGAGGRAGVTKIVGILNVTPDSFANARHTLAPDAAIAEAQAQLVAGADVIDVGAESTRPGGVEVTPQEEWARLAPCLPEIIRLAREHGALVSVDTRNPATAERAIGAGADWINDVGGTGPEMATVIAAADPRVSLVLMHAVTVPVVPGRTLPPSTDMIAFITDWFARRLTELAAAGVDPSRVILDPGIGFGTTPRQAFDIVARLPELRALGRPVFVGHSRKSFMKCITDAPAPERDDVTLALSGVMLLHGADFLRVHNVARHVALRDRLARVPA</sequence>
<evidence type="ECO:0000313" key="11">
    <source>
        <dbReference type="EMBL" id="RAH99707.1"/>
    </source>
</evidence>
<feature type="region of interest" description="Disordered" evidence="9">
    <location>
        <begin position="103"/>
        <end position="160"/>
    </location>
</feature>
<evidence type="ECO:0000256" key="9">
    <source>
        <dbReference type="SAM" id="MobiDB-lite"/>
    </source>
</evidence>
<keyword evidence="6" id="KW-0479">Metal-binding</keyword>
<keyword evidence="5" id="KW-0808">Transferase</keyword>